<dbReference type="PANTHER" id="PTHR47582">
    <property type="entry name" value="P450, PUTATIVE (EUROFUNG)-RELATED"/>
    <property type="match status" value="1"/>
</dbReference>
<dbReference type="GO" id="GO:0016705">
    <property type="term" value="F:oxidoreductase activity, acting on paired donors, with incorporation or reduction of molecular oxygen"/>
    <property type="evidence" value="ECO:0007669"/>
    <property type="project" value="InterPro"/>
</dbReference>
<dbReference type="AlphaFoldDB" id="A0A8H3PE58"/>
<keyword evidence="3 5" id="KW-0479">Metal-binding</keyword>
<dbReference type="EMBL" id="CAJPDS010000122">
    <property type="protein sequence ID" value="CAF9938927.1"/>
    <property type="molecule type" value="Genomic_DNA"/>
</dbReference>
<keyword evidence="7" id="KW-1185">Reference proteome</keyword>
<proteinExistence type="inferred from homology"/>
<evidence type="ECO:0000313" key="7">
    <source>
        <dbReference type="Proteomes" id="UP000664521"/>
    </source>
</evidence>
<dbReference type="InterPro" id="IPR002403">
    <property type="entry name" value="Cyt_P450_E_grp-IV"/>
</dbReference>
<dbReference type="Gene3D" id="1.10.630.10">
    <property type="entry name" value="Cytochrome P450"/>
    <property type="match status" value="1"/>
</dbReference>
<dbReference type="GO" id="GO:0004497">
    <property type="term" value="F:monooxygenase activity"/>
    <property type="evidence" value="ECO:0007669"/>
    <property type="project" value="InterPro"/>
</dbReference>
<evidence type="ECO:0000256" key="2">
    <source>
        <dbReference type="ARBA" id="ARBA00010617"/>
    </source>
</evidence>
<dbReference type="InterPro" id="IPR036396">
    <property type="entry name" value="Cyt_P450_sf"/>
</dbReference>
<protein>
    <recommendedName>
        <fullName evidence="8">Cytochrome P450</fullName>
    </recommendedName>
</protein>
<accession>A0A8H3PE58</accession>
<keyword evidence="4 5" id="KW-0408">Iron</keyword>
<evidence type="ECO:0000256" key="1">
    <source>
        <dbReference type="ARBA" id="ARBA00001971"/>
    </source>
</evidence>
<dbReference type="SUPFAM" id="SSF48264">
    <property type="entry name" value="Cytochrome P450"/>
    <property type="match status" value="1"/>
</dbReference>
<comment type="similarity">
    <text evidence="2">Belongs to the cytochrome P450 family.</text>
</comment>
<keyword evidence="5" id="KW-0349">Heme</keyword>
<comment type="cofactor">
    <cofactor evidence="1 5">
        <name>heme</name>
        <dbReference type="ChEBI" id="CHEBI:30413"/>
    </cofactor>
</comment>
<dbReference type="PANTHER" id="PTHR47582:SF1">
    <property type="entry name" value="P450, PUTATIVE (EUROFUNG)-RELATED"/>
    <property type="match status" value="1"/>
</dbReference>
<dbReference type="Pfam" id="PF00067">
    <property type="entry name" value="p450"/>
    <property type="match status" value="1"/>
</dbReference>
<gene>
    <name evidence="6" type="ORF">HETSPECPRED_001425</name>
</gene>
<reference evidence="6" key="1">
    <citation type="submission" date="2021-03" db="EMBL/GenBank/DDBJ databases">
        <authorList>
            <person name="Tagirdzhanova G."/>
        </authorList>
    </citation>
    <scope>NUCLEOTIDE SEQUENCE</scope>
</reference>
<evidence type="ECO:0000256" key="5">
    <source>
        <dbReference type="PIRSR" id="PIRSR602403-1"/>
    </source>
</evidence>
<dbReference type="Proteomes" id="UP000664521">
    <property type="component" value="Unassembled WGS sequence"/>
</dbReference>
<dbReference type="PRINTS" id="PR00465">
    <property type="entry name" value="EP450IV"/>
</dbReference>
<dbReference type="InterPro" id="IPR001128">
    <property type="entry name" value="Cyt_P450"/>
</dbReference>
<feature type="binding site" description="axial binding residue" evidence="5">
    <location>
        <position position="383"/>
    </location>
    <ligand>
        <name>heme</name>
        <dbReference type="ChEBI" id="CHEBI:30413"/>
    </ligand>
    <ligandPart>
        <name>Fe</name>
        <dbReference type="ChEBI" id="CHEBI:18248"/>
    </ligandPart>
</feature>
<organism evidence="6 7">
    <name type="scientific">Heterodermia speciosa</name>
    <dbReference type="NCBI Taxonomy" id="116794"/>
    <lineage>
        <taxon>Eukaryota</taxon>
        <taxon>Fungi</taxon>
        <taxon>Dikarya</taxon>
        <taxon>Ascomycota</taxon>
        <taxon>Pezizomycotina</taxon>
        <taxon>Lecanoromycetes</taxon>
        <taxon>OSLEUM clade</taxon>
        <taxon>Lecanoromycetidae</taxon>
        <taxon>Caliciales</taxon>
        <taxon>Physciaceae</taxon>
        <taxon>Heterodermia</taxon>
    </lineage>
</organism>
<dbReference type="CDD" id="cd11040">
    <property type="entry name" value="CYP7_CYP8-like"/>
    <property type="match status" value="1"/>
</dbReference>
<evidence type="ECO:0000256" key="4">
    <source>
        <dbReference type="ARBA" id="ARBA00023004"/>
    </source>
</evidence>
<comment type="caution">
    <text evidence="6">The sequence shown here is derived from an EMBL/GenBank/DDBJ whole genome shotgun (WGS) entry which is preliminary data.</text>
</comment>
<evidence type="ECO:0000313" key="6">
    <source>
        <dbReference type="EMBL" id="CAF9938927.1"/>
    </source>
</evidence>
<evidence type="ECO:0008006" key="8">
    <source>
        <dbReference type="Google" id="ProtNLM"/>
    </source>
</evidence>
<sequence length="454" mass="51514">MLNGKVYVVTSPDLITAVNRNSKALAFNPFIAQLGKRITGHTDATSQIVQHNLNGEDGPGYVIEVHDGLVATLSPGRDLEHMTEAMLIEATRLLDILGTENEVELFGWIRHTVTMCSTQAIYGPANPFNQDPAFVGLFWCVRYNQRRLYMAHRDLRDFDHDLNLLIADILPSILAPKGNHARSVLGSAFKEYFMHYDLERSQSSAMIKARYSANVKHGVSFHDQGRLEVGTLLGILANTVPSAFYMICRIYSDEVLLHDVRRELETTCVNKSSDQRSWTLNILAMREKSQLLYSTFQELLRVHAMGAGSRYVREDVLLHERHLLKKGMVVQMPMAIMHSDPRIWGTNVNDFQPQRFLKQADVIKDNKSQSVAYRPFGGGVSMCPGRHFVTLEVMALTALMVLRFDIIPSGDIWHIPAQKQESLATNVFPPEMDIRVKFKLREGFDDIDWHFAML</sequence>
<dbReference type="OrthoDB" id="1470350at2759"/>
<evidence type="ECO:0000256" key="3">
    <source>
        <dbReference type="ARBA" id="ARBA00022723"/>
    </source>
</evidence>
<dbReference type="GO" id="GO:0020037">
    <property type="term" value="F:heme binding"/>
    <property type="evidence" value="ECO:0007669"/>
    <property type="project" value="InterPro"/>
</dbReference>
<dbReference type="InterPro" id="IPR053007">
    <property type="entry name" value="CYP450_monoxygenase_sec-met"/>
</dbReference>
<dbReference type="GO" id="GO:0005506">
    <property type="term" value="F:iron ion binding"/>
    <property type="evidence" value="ECO:0007669"/>
    <property type="project" value="InterPro"/>
</dbReference>
<name>A0A8H3PE58_9LECA</name>